<feature type="compositionally biased region" description="Basic and acidic residues" evidence="1">
    <location>
        <begin position="222"/>
        <end position="234"/>
    </location>
</feature>
<name>A0A512IJS3_9HYPH</name>
<dbReference type="RefSeq" id="WP_147076234.1">
    <property type="nucleotide sequence ID" value="NZ_BJZT01000004.1"/>
</dbReference>
<evidence type="ECO:0000313" key="3">
    <source>
        <dbReference type="EMBL" id="GEO97934.1"/>
    </source>
</evidence>
<feature type="domain" description="Oxidoreductase molybdopterin-binding" evidence="2">
    <location>
        <begin position="245"/>
        <end position="306"/>
    </location>
</feature>
<reference evidence="3 4" key="1">
    <citation type="submission" date="2019-07" db="EMBL/GenBank/DDBJ databases">
        <title>Whole genome shotgun sequence of Methylobacterium haplocladii NBRC 107714.</title>
        <authorList>
            <person name="Hosoyama A."/>
            <person name="Uohara A."/>
            <person name="Ohji S."/>
            <person name="Ichikawa N."/>
        </authorList>
    </citation>
    <scope>NUCLEOTIDE SEQUENCE [LARGE SCALE GENOMIC DNA]</scope>
    <source>
        <strain evidence="3 4">NBRC 107714</strain>
    </source>
</reference>
<accession>A0A512IJS3</accession>
<sequence>MKRRLNIPAPNRRGFLAGFAGLFGTASLGGCDKFAESTGGVQTLKLGEDANMYVQRLALTPASLAREFSEADISRWFKPNGTVDPEDRPYKALAAKNFESFQLRIDGLVEHPQTLSLADLRALPARTQITRHDCVEGWSAIGKWTGVPLSELLKKAGLKPQARYIVFHCADTMEYAPGGETDDQATSDAAPADAKAESDGGSASADAGSADTGAKMTGGSDAKVKQADPKKAAATEETPSDAPGGRPIRYYESIDLTDAFHPQTIVAYDMNGKPLPVSNGAPLRLRVERQLGYKQAKYIMRIEVADSLAKFGQGNGGYWEDNGYEWYAGI</sequence>
<comment type="caution">
    <text evidence="3">The sequence shown here is derived from an EMBL/GenBank/DDBJ whole genome shotgun (WGS) entry which is preliminary data.</text>
</comment>
<dbReference type="PANTHER" id="PTHR43032">
    <property type="entry name" value="PROTEIN-METHIONINE-SULFOXIDE REDUCTASE"/>
    <property type="match status" value="1"/>
</dbReference>
<dbReference type="InterPro" id="IPR036374">
    <property type="entry name" value="OxRdtase_Mopterin-bd_sf"/>
</dbReference>
<feature type="domain" description="Oxidoreductase molybdopterin-binding" evidence="2">
    <location>
        <begin position="97"/>
        <end position="174"/>
    </location>
</feature>
<feature type="compositionally biased region" description="Low complexity" evidence="1">
    <location>
        <begin position="186"/>
        <end position="214"/>
    </location>
</feature>
<dbReference type="Gene3D" id="3.90.420.10">
    <property type="entry name" value="Oxidoreductase, molybdopterin-binding domain"/>
    <property type="match status" value="2"/>
</dbReference>
<organism evidence="3 4">
    <name type="scientific">Methylobacterium haplocladii</name>
    <dbReference type="NCBI Taxonomy" id="1176176"/>
    <lineage>
        <taxon>Bacteria</taxon>
        <taxon>Pseudomonadati</taxon>
        <taxon>Pseudomonadota</taxon>
        <taxon>Alphaproteobacteria</taxon>
        <taxon>Hyphomicrobiales</taxon>
        <taxon>Methylobacteriaceae</taxon>
        <taxon>Methylobacterium</taxon>
    </lineage>
</organism>
<feature type="region of interest" description="Disordered" evidence="1">
    <location>
        <begin position="177"/>
        <end position="248"/>
    </location>
</feature>
<dbReference type="Pfam" id="PF00174">
    <property type="entry name" value="Oxidored_molyb"/>
    <property type="match status" value="2"/>
</dbReference>
<evidence type="ECO:0000256" key="1">
    <source>
        <dbReference type="SAM" id="MobiDB-lite"/>
    </source>
</evidence>
<protein>
    <recommendedName>
        <fullName evidence="2">Oxidoreductase molybdopterin-binding domain-containing protein</fullName>
    </recommendedName>
</protein>
<dbReference type="PANTHER" id="PTHR43032:SF2">
    <property type="entry name" value="BLL0505 PROTEIN"/>
    <property type="match status" value="1"/>
</dbReference>
<dbReference type="InterPro" id="IPR000572">
    <property type="entry name" value="OxRdtase_Mopterin-bd_dom"/>
</dbReference>
<dbReference type="Proteomes" id="UP000321258">
    <property type="component" value="Unassembled WGS sequence"/>
</dbReference>
<gene>
    <name evidence="3" type="ORF">MHA02_03220</name>
</gene>
<proteinExistence type="predicted"/>
<dbReference type="SUPFAM" id="SSF56524">
    <property type="entry name" value="Oxidoreductase molybdopterin-binding domain"/>
    <property type="match status" value="2"/>
</dbReference>
<evidence type="ECO:0000313" key="4">
    <source>
        <dbReference type="Proteomes" id="UP000321258"/>
    </source>
</evidence>
<dbReference type="PROSITE" id="PS51257">
    <property type="entry name" value="PROKAR_LIPOPROTEIN"/>
    <property type="match status" value="1"/>
</dbReference>
<evidence type="ECO:0000259" key="2">
    <source>
        <dbReference type="Pfam" id="PF00174"/>
    </source>
</evidence>
<dbReference type="OrthoDB" id="9795587at2"/>
<keyword evidence="4" id="KW-1185">Reference proteome</keyword>
<dbReference type="EMBL" id="BJZT01000004">
    <property type="protein sequence ID" value="GEO97934.1"/>
    <property type="molecule type" value="Genomic_DNA"/>
</dbReference>
<dbReference type="AlphaFoldDB" id="A0A512IJS3"/>